<dbReference type="Gene3D" id="3.40.50.300">
    <property type="entry name" value="P-loop containing nucleotide triphosphate hydrolases"/>
    <property type="match status" value="1"/>
</dbReference>
<dbReference type="Proteomes" id="UP000886752">
    <property type="component" value="Unassembled WGS sequence"/>
</dbReference>
<comment type="catalytic activity">
    <reaction evidence="2">
        <text>adenosylcob(III)inamide phosphate + GTP + H(+) = adenosylcob(III)inamide-GDP + diphosphate</text>
        <dbReference type="Rhea" id="RHEA:22712"/>
        <dbReference type="ChEBI" id="CHEBI:15378"/>
        <dbReference type="ChEBI" id="CHEBI:33019"/>
        <dbReference type="ChEBI" id="CHEBI:37565"/>
        <dbReference type="ChEBI" id="CHEBI:58502"/>
        <dbReference type="ChEBI" id="CHEBI:60487"/>
        <dbReference type="EC" id="2.7.7.62"/>
    </reaction>
</comment>
<proteinExistence type="inferred from homology"/>
<dbReference type="EMBL" id="DXHV01000008">
    <property type="protein sequence ID" value="HIV99684.1"/>
    <property type="molecule type" value="Genomic_DNA"/>
</dbReference>
<dbReference type="GO" id="GO:0005525">
    <property type="term" value="F:GTP binding"/>
    <property type="evidence" value="ECO:0007669"/>
    <property type="project" value="UniProtKB-KW"/>
</dbReference>
<comment type="function">
    <text evidence="4">Catalyzes ATP-dependent phosphorylation of adenosylcobinamide and addition of GMP to adenosylcobinamide phosphate.</text>
</comment>
<evidence type="ECO:0000256" key="9">
    <source>
        <dbReference type="ARBA" id="ARBA00012523"/>
    </source>
</evidence>
<evidence type="ECO:0000256" key="8">
    <source>
        <dbReference type="ARBA" id="ARBA00012016"/>
    </source>
</evidence>
<evidence type="ECO:0000256" key="12">
    <source>
        <dbReference type="ARBA" id="ARBA00022741"/>
    </source>
</evidence>
<evidence type="ECO:0000256" key="1">
    <source>
        <dbReference type="ARBA" id="ARBA00000312"/>
    </source>
</evidence>
<sequence length="191" mass="20497">MGSDITLFVGGASSGKSRLAEACAERLASSRLYIATMRPMDAEAELRVARHRARRGAGWQTVEAGAQLRASLEACPEAGVLLLDSLGSWISGMLCQVYAPDKDIQDSFPASPAQLDQCEEDVQQELEAFFAALPALTRPLVVVSEEAGLGLVPADPLSRRFRDILGRSNQRLAACANRVQLVSCGLALRLK</sequence>
<dbReference type="Pfam" id="PF02283">
    <property type="entry name" value="CobU"/>
    <property type="match status" value="1"/>
</dbReference>
<comment type="catalytic activity">
    <reaction evidence="3">
        <text>adenosylcob(III)inamide + GTP = adenosylcob(III)inamide phosphate + GDP + H(+)</text>
        <dbReference type="Rhea" id="RHEA:15765"/>
        <dbReference type="ChEBI" id="CHEBI:2480"/>
        <dbReference type="ChEBI" id="CHEBI:15378"/>
        <dbReference type="ChEBI" id="CHEBI:37565"/>
        <dbReference type="ChEBI" id="CHEBI:58189"/>
        <dbReference type="ChEBI" id="CHEBI:58502"/>
        <dbReference type="EC" id="2.7.1.156"/>
    </reaction>
</comment>
<evidence type="ECO:0000256" key="2">
    <source>
        <dbReference type="ARBA" id="ARBA00000711"/>
    </source>
</evidence>
<keyword evidence="13 21" id="KW-0418">Kinase</keyword>
<evidence type="ECO:0000256" key="16">
    <source>
        <dbReference type="ARBA" id="ARBA00029570"/>
    </source>
</evidence>
<feature type="binding site" evidence="19">
    <location>
        <begin position="10"/>
        <end position="17"/>
    </location>
    <ligand>
        <name>GTP</name>
        <dbReference type="ChEBI" id="CHEBI:37565"/>
    </ligand>
</feature>
<comment type="pathway">
    <text evidence="6">Cofactor biosynthesis; adenosylcobalamin biosynthesis; adenosylcobalamin from cob(II)yrinate a,c-diamide: step 5/7.</text>
</comment>
<feature type="binding site" evidence="19">
    <location>
        <position position="63"/>
    </location>
    <ligand>
        <name>GTP</name>
        <dbReference type="ChEBI" id="CHEBI:37565"/>
    </ligand>
</feature>
<protein>
    <recommendedName>
        <fullName evidence="16">Adenosylcobinamide kinase</fullName>
        <ecNumber evidence="8">2.7.1.156</ecNumber>
        <ecNumber evidence="9">2.7.7.62</ecNumber>
    </recommendedName>
    <alternativeName>
        <fullName evidence="17">Adenosylcobinamide-phosphate guanylyltransferase</fullName>
    </alternativeName>
</protein>
<dbReference type="PANTHER" id="PTHR34848:SF1">
    <property type="entry name" value="BIFUNCTIONAL ADENOSYLCOBALAMIN BIOSYNTHESIS PROTEIN COBU"/>
    <property type="match status" value="1"/>
</dbReference>
<dbReference type="SUPFAM" id="SSF52540">
    <property type="entry name" value="P-loop containing nucleoside triphosphate hydrolases"/>
    <property type="match status" value="1"/>
</dbReference>
<evidence type="ECO:0000256" key="6">
    <source>
        <dbReference type="ARBA" id="ARBA00005159"/>
    </source>
</evidence>
<dbReference type="CDD" id="cd00544">
    <property type="entry name" value="CobU"/>
    <property type="match status" value="1"/>
</dbReference>
<comment type="similarity">
    <text evidence="7">Belongs to the CobU/CobP family.</text>
</comment>
<evidence type="ECO:0000256" key="18">
    <source>
        <dbReference type="PIRSR" id="PIRSR006135-1"/>
    </source>
</evidence>
<feature type="binding site" evidence="19">
    <location>
        <begin position="52"/>
        <end position="55"/>
    </location>
    <ligand>
        <name>GTP</name>
        <dbReference type="ChEBI" id="CHEBI:37565"/>
    </ligand>
</feature>
<dbReference type="GO" id="GO:0005524">
    <property type="term" value="F:ATP binding"/>
    <property type="evidence" value="ECO:0007669"/>
    <property type="project" value="UniProtKB-KW"/>
</dbReference>
<evidence type="ECO:0000256" key="10">
    <source>
        <dbReference type="ARBA" id="ARBA00022573"/>
    </source>
</evidence>
<reference evidence="21" key="1">
    <citation type="journal article" date="2021" name="PeerJ">
        <title>Extensive microbial diversity within the chicken gut microbiome revealed by metagenomics and culture.</title>
        <authorList>
            <person name="Gilroy R."/>
            <person name="Ravi A."/>
            <person name="Getino M."/>
            <person name="Pursley I."/>
            <person name="Horton D.L."/>
            <person name="Alikhan N.F."/>
            <person name="Baker D."/>
            <person name="Gharbi K."/>
            <person name="Hall N."/>
            <person name="Watson M."/>
            <person name="Adriaenssens E.M."/>
            <person name="Foster-Nyarko E."/>
            <person name="Jarju S."/>
            <person name="Secka A."/>
            <person name="Antonio M."/>
            <person name="Oren A."/>
            <person name="Chaudhuri R.R."/>
            <person name="La Ragione R."/>
            <person name="Hildebrand F."/>
            <person name="Pallen M.J."/>
        </authorList>
    </citation>
    <scope>NUCLEOTIDE SEQUENCE</scope>
    <source>
        <strain evidence="21">ChiHecec2B26-446</strain>
    </source>
</reference>
<dbReference type="GO" id="GO:0009236">
    <property type="term" value="P:cobalamin biosynthetic process"/>
    <property type="evidence" value="ECO:0007669"/>
    <property type="project" value="UniProtKB-KW"/>
</dbReference>
<feature type="binding site" evidence="19">
    <location>
        <position position="84"/>
    </location>
    <ligand>
        <name>GTP</name>
        <dbReference type="ChEBI" id="CHEBI:37565"/>
    </ligand>
</feature>
<keyword evidence="15 19" id="KW-0342">GTP-binding</keyword>
<evidence type="ECO:0000256" key="14">
    <source>
        <dbReference type="ARBA" id="ARBA00022840"/>
    </source>
</evidence>
<dbReference type="AlphaFoldDB" id="A0A9D1PVK1"/>
<evidence type="ECO:0000256" key="19">
    <source>
        <dbReference type="PIRSR" id="PIRSR006135-2"/>
    </source>
</evidence>
<keyword evidence="21" id="KW-0548">Nucleotidyltransferase</keyword>
<name>A0A9D1PVK1_9BACT</name>
<keyword evidence="12 19" id="KW-0547">Nucleotide-binding</keyword>
<evidence type="ECO:0000256" key="7">
    <source>
        <dbReference type="ARBA" id="ARBA00007490"/>
    </source>
</evidence>
<dbReference type="InterPro" id="IPR003203">
    <property type="entry name" value="CobU/CobP"/>
</dbReference>
<evidence type="ECO:0000313" key="21">
    <source>
        <dbReference type="EMBL" id="HIV99684.1"/>
    </source>
</evidence>
<keyword evidence="11 21" id="KW-0808">Transferase</keyword>
<keyword evidence="14" id="KW-0067">ATP-binding</keyword>
<feature type="domain" description="AAA+ ATPase" evidence="20">
    <location>
        <begin position="2"/>
        <end position="171"/>
    </location>
</feature>
<keyword evidence="10" id="KW-0169">Cobalamin biosynthesis</keyword>
<organism evidence="21 22">
    <name type="scientific">Candidatus Desulfovibrio intestinipullorum</name>
    <dbReference type="NCBI Taxonomy" id="2838536"/>
    <lineage>
        <taxon>Bacteria</taxon>
        <taxon>Pseudomonadati</taxon>
        <taxon>Thermodesulfobacteriota</taxon>
        <taxon>Desulfovibrionia</taxon>
        <taxon>Desulfovibrionales</taxon>
        <taxon>Desulfovibrionaceae</taxon>
        <taxon>Desulfovibrio</taxon>
    </lineage>
</organism>
<evidence type="ECO:0000256" key="5">
    <source>
        <dbReference type="ARBA" id="ARBA00004692"/>
    </source>
</evidence>
<gene>
    <name evidence="21" type="primary">cobU</name>
    <name evidence="21" type="ORF">H9894_00595</name>
</gene>
<dbReference type="InterPro" id="IPR027417">
    <property type="entry name" value="P-loop_NTPase"/>
</dbReference>
<dbReference type="EC" id="2.7.1.156" evidence="8"/>
<evidence type="ECO:0000256" key="13">
    <source>
        <dbReference type="ARBA" id="ARBA00022777"/>
    </source>
</evidence>
<dbReference type="NCBIfam" id="NF004469">
    <property type="entry name" value="PRK05800.1"/>
    <property type="match status" value="1"/>
</dbReference>
<evidence type="ECO:0000256" key="15">
    <source>
        <dbReference type="ARBA" id="ARBA00023134"/>
    </source>
</evidence>
<evidence type="ECO:0000256" key="3">
    <source>
        <dbReference type="ARBA" id="ARBA00001522"/>
    </source>
</evidence>
<feature type="active site" description="GMP-histidine intermediate" evidence="18">
    <location>
        <position position="51"/>
    </location>
</feature>
<comment type="caution">
    <text evidence="21">The sequence shown here is derived from an EMBL/GenBank/DDBJ whole genome shotgun (WGS) entry which is preliminary data.</text>
</comment>
<evidence type="ECO:0000259" key="20">
    <source>
        <dbReference type="SMART" id="SM00382"/>
    </source>
</evidence>
<dbReference type="PANTHER" id="PTHR34848">
    <property type="match status" value="1"/>
</dbReference>
<evidence type="ECO:0000313" key="22">
    <source>
        <dbReference type="Proteomes" id="UP000886752"/>
    </source>
</evidence>
<evidence type="ECO:0000256" key="11">
    <source>
        <dbReference type="ARBA" id="ARBA00022679"/>
    </source>
</evidence>
<dbReference type="GO" id="GO:0043752">
    <property type="term" value="F:adenosylcobinamide kinase activity"/>
    <property type="evidence" value="ECO:0007669"/>
    <property type="project" value="UniProtKB-EC"/>
</dbReference>
<dbReference type="SMART" id="SM00382">
    <property type="entry name" value="AAA"/>
    <property type="match status" value="1"/>
</dbReference>
<reference evidence="21" key="2">
    <citation type="submission" date="2021-04" db="EMBL/GenBank/DDBJ databases">
        <authorList>
            <person name="Gilroy R."/>
        </authorList>
    </citation>
    <scope>NUCLEOTIDE SEQUENCE</scope>
    <source>
        <strain evidence="21">ChiHecec2B26-446</strain>
    </source>
</reference>
<evidence type="ECO:0000256" key="4">
    <source>
        <dbReference type="ARBA" id="ARBA00003889"/>
    </source>
</evidence>
<evidence type="ECO:0000256" key="17">
    <source>
        <dbReference type="ARBA" id="ARBA00030571"/>
    </source>
</evidence>
<dbReference type="GO" id="GO:0008820">
    <property type="term" value="F:cobinamide phosphate guanylyltransferase activity"/>
    <property type="evidence" value="ECO:0007669"/>
    <property type="project" value="UniProtKB-EC"/>
</dbReference>
<dbReference type="EC" id="2.7.7.62" evidence="9"/>
<dbReference type="PIRSF" id="PIRSF006135">
    <property type="entry name" value="CobU"/>
    <property type="match status" value="1"/>
</dbReference>
<comment type="pathway">
    <text evidence="5">Cofactor biosynthesis; adenosylcobalamin biosynthesis; adenosylcobalamin from cob(II)yrinate a,c-diamide: step 6/7.</text>
</comment>
<comment type="catalytic activity">
    <reaction evidence="1">
        <text>adenosylcob(III)inamide + ATP = adenosylcob(III)inamide phosphate + ADP + H(+)</text>
        <dbReference type="Rhea" id="RHEA:15769"/>
        <dbReference type="ChEBI" id="CHEBI:2480"/>
        <dbReference type="ChEBI" id="CHEBI:15378"/>
        <dbReference type="ChEBI" id="CHEBI:30616"/>
        <dbReference type="ChEBI" id="CHEBI:58502"/>
        <dbReference type="ChEBI" id="CHEBI:456216"/>
        <dbReference type="EC" id="2.7.1.156"/>
    </reaction>
</comment>
<dbReference type="InterPro" id="IPR003593">
    <property type="entry name" value="AAA+_ATPase"/>
</dbReference>
<accession>A0A9D1PVK1</accession>